<dbReference type="GO" id="GO:0005634">
    <property type="term" value="C:nucleus"/>
    <property type="evidence" value="ECO:0007669"/>
    <property type="project" value="TreeGrafter"/>
</dbReference>
<dbReference type="InterPro" id="IPR020097">
    <property type="entry name" value="PsdUridine_synth_TruA_a/b_dom"/>
</dbReference>
<dbReference type="GO" id="GO:0009982">
    <property type="term" value="F:pseudouridine synthase activity"/>
    <property type="evidence" value="ECO:0007669"/>
    <property type="project" value="InterPro"/>
</dbReference>
<dbReference type="Proteomes" id="UP001353858">
    <property type="component" value="Unassembled WGS sequence"/>
</dbReference>
<keyword evidence="6" id="KW-1185">Reference proteome</keyword>
<evidence type="ECO:0000313" key="5">
    <source>
        <dbReference type="EMBL" id="KAK4886387.1"/>
    </source>
</evidence>
<keyword evidence="3" id="KW-0413">Isomerase</keyword>
<dbReference type="HAMAP" id="MF_00171">
    <property type="entry name" value="TruA"/>
    <property type="match status" value="1"/>
</dbReference>
<proteinExistence type="inferred from homology"/>
<name>A0AAN7Q8U3_9COLE</name>
<reference evidence="6" key="1">
    <citation type="submission" date="2023-01" db="EMBL/GenBank/DDBJ databases">
        <title>Key to firefly adult light organ development and bioluminescence: homeobox transcription factors regulate luciferase expression and transportation to peroxisome.</title>
        <authorList>
            <person name="Fu X."/>
        </authorList>
    </citation>
    <scope>NUCLEOTIDE SEQUENCE [LARGE SCALE GENOMIC DNA]</scope>
</reference>
<comment type="caution">
    <text evidence="5">The sequence shown here is derived from an EMBL/GenBank/DDBJ whole genome shotgun (WGS) entry which is preliminary data.</text>
</comment>
<evidence type="ECO:0000259" key="4">
    <source>
        <dbReference type="Pfam" id="PF01416"/>
    </source>
</evidence>
<evidence type="ECO:0000256" key="1">
    <source>
        <dbReference type="ARBA" id="ARBA00009375"/>
    </source>
</evidence>
<feature type="domain" description="Pseudouridine synthase I TruA alpha/beta" evidence="4">
    <location>
        <begin position="212"/>
        <end position="326"/>
    </location>
</feature>
<keyword evidence="2" id="KW-0819">tRNA processing</keyword>
<dbReference type="InterPro" id="IPR041707">
    <property type="entry name" value="Pus3-like"/>
</dbReference>
<dbReference type="Pfam" id="PF01416">
    <property type="entry name" value="PseudoU_synth_1"/>
    <property type="match status" value="1"/>
</dbReference>
<dbReference type="InterPro" id="IPR020094">
    <property type="entry name" value="TruA/RsuA/RluB/E/F_N"/>
</dbReference>
<organism evidence="5 6">
    <name type="scientific">Aquatica leii</name>
    <dbReference type="NCBI Taxonomy" id="1421715"/>
    <lineage>
        <taxon>Eukaryota</taxon>
        <taxon>Metazoa</taxon>
        <taxon>Ecdysozoa</taxon>
        <taxon>Arthropoda</taxon>
        <taxon>Hexapoda</taxon>
        <taxon>Insecta</taxon>
        <taxon>Pterygota</taxon>
        <taxon>Neoptera</taxon>
        <taxon>Endopterygota</taxon>
        <taxon>Coleoptera</taxon>
        <taxon>Polyphaga</taxon>
        <taxon>Elateriformia</taxon>
        <taxon>Elateroidea</taxon>
        <taxon>Lampyridae</taxon>
        <taxon>Luciolinae</taxon>
        <taxon>Aquatica</taxon>
    </lineage>
</organism>
<dbReference type="GO" id="GO:0003723">
    <property type="term" value="F:RNA binding"/>
    <property type="evidence" value="ECO:0007669"/>
    <property type="project" value="InterPro"/>
</dbReference>
<dbReference type="Gene3D" id="3.30.70.660">
    <property type="entry name" value="Pseudouridine synthase I, catalytic domain, C-terminal subdomain"/>
    <property type="match status" value="1"/>
</dbReference>
<dbReference type="AlphaFoldDB" id="A0AAN7Q8U3"/>
<accession>A0AAN7Q8U3</accession>
<dbReference type="EMBL" id="JARPUR010000001">
    <property type="protein sequence ID" value="KAK4886387.1"/>
    <property type="molecule type" value="Genomic_DNA"/>
</dbReference>
<comment type="similarity">
    <text evidence="1">Belongs to the tRNA pseudouridine synthase TruA family.</text>
</comment>
<dbReference type="InterPro" id="IPR020095">
    <property type="entry name" value="PsdUridine_synth_TruA_C"/>
</dbReference>
<dbReference type="PANTHER" id="PTHR11142">
    <property type="entry name" value="PSEUDOURIDYLATE SYNTHASE"/>
    <property type="match status" value="1"/>
</dbReference>
<dbReference type="InterPro" id="IPR001406">
    <property type="entry name" value="PsdUridine_synth_TruA"/>
</dbReference>
<dbReference type="GO" id="GO:0005737">
    <property type="term" value="C:cytoplasm"/>
    <property type="evidence" value="ECO:0007669"/>
    <property type="project" value="TreeGrafter"/>
</dbReference>
<dbReference type="InterPro" id="IPR020103">
    <property type="entry name" value="PsdUridine_synth_cat_dom_sf"/>
</dbReference>
<dbReference type="SUPFAM" id="SSF55120">
    <property type="entry name" value="Pseudouridine synthase"/>
    <property type="match status" value="1"/>
</dbReference>
<sequence length="433" mass="50727">MELVQIRKHKEFDINQLHKWSKEDLIEKIKALHCHNIELKNVIAKAKCNTKKSKSMRQHLNQKPFDFSKCNFRHVLLKIMYLGWDYQGYASQEDSANTVEFFVFEALIKTCLIKDRQTSNYHRCGRTDKGVSSFGQVISIDVRSKLSEEKQDDIDKEISYCAILNKVLPSQIRCIAWCPVKEDFSARFDCKLRTYKYFFPKAKLDITKMNDAAGNFLGTHDFRNFCKMDVGNGVLKFIRTVTTVEIQPYIINPKNDEYSIYILTIEGQAFLWHQIRCIMGVLFLVGQGNEKPSIIKDLLDVKTHSRKPDYNMASEAPLNLYECQYDLETQWIYDYPSLSNVIYKLQGIWTVEAVKSSMIEHMLHDLQSEKIIQKHKGCKKYCQSNWLLNGVTAKKYTPLLQRQKCESLENRIKHYIKRRKLEELCIDPPIVDD</sequence>
<evidence type="ECO:0000256" key="2">
    <source>
        <dbReference type="ARBA" id="ARBA00022694"/>
    </source>
</evidence>
<gene>
    <name evidence="5" type="ORF">RN001_002658</name>
</gene>
<protein>
    <recommendedName>
        <fullName evidence="4">Pseudouridine synthase I TruA alpha/beta domain-containing protein</fullName>
    </recommendedName>
</protein>
<dbReference type="FunFam" id="3.30.70.580:FF:000007">
    <property type="entry name" value="tRNA pseudouridine synthase"/>
    <property type="match status" value="1"/>
</dbReference>
<evidence type="ECO:0000256" key="3">
    <source>
        <dbReference type="ARBA" id="ARBA00023235"/>
    </source>
</evidence>
<dbReference type="PANTHER" id="PTHR11142:SF5">
    <property type="entry name" value="TRNA PSEUDOURIDINE(38_39) SYNTHASE"/>
    <property type="match status" value="1"/>
</dbReference>
<dbReference type="GO" id="GO:0031119">
    <property type="term" value="P:tRNA pseudouridine synthesis"/>
    <property type="evidence" value="ECO:0007669"/>
    <property type="project" value="TreeGrafter"/>
</dbReference>
<dbReference type="CDD" id="cd02569">
    <property type="entry name" value="PseudoU_synth_ScPus3"/>
    <property type="match status" value="1"/>
</dbReference>
<evidence type="ECO:0000313" key="6">
    <source>
        <dbReference type="Proteomes" id="UP001353858"/>
    </source>
</evidence>
<dbReference type="Gene3D" id="3.30.70.580">
    <property type="entry name" value="Pseudouridine synthase I, catalytic domain, N-terminal subdomain"/>
    <property type="match status" value="1"/>
</dbReference>
<dbReference type="NCBIfam" id="TIGR00071">
    <property type="entry name" value="hisT_truA"/>
    <property type="match status" value="1"/>
</dbReference>
<dbReference type="GO" id="GO:1990481">
    <property type="term" value="P:mRNA pseudouridine synthesis"/>
    <property type="evidence" value="ECO:0007669"/>
    <property type="project" value="TreeGrafter"/>
</dbReference>